<dbReference type="VEuPathDB" id="FungiDB:H257_18324"/>
<feature type="domain" description="Integrase p58-like C-terminal" evidence="1">
    <location>
        <begin position="138"/>
        <end position="171"/>
    </location>
</feature>
<accession>A0A6A4YZ29</accession>
<evidence type="ECO:0000313" key="2">
    <source>
        <dbReference type="EMBL" id="KAF0702738.1"/>
    </source>
</evidence>
<evidence type="ECO:0000313" key="3">
    <source>
        <dbReference type="Proteomes" id="UP000469452"/>
    </source>
</evidence>
<dbReference type="InterPro" id="IPR050951">
    <property type="entry name" value="Retrovirus_Pol_polyprotein"/>
</dbReference>
<dbReference type="VEuPathDB" id="FungiDB:H257_19399"/>
<dbReference type="Pfam" id="PF22938">
    <property type="entry name" value="Integrase_p58_C"/>
    <property type="match status" value="1"/>
</dbReference>
<comment type="caution">
    <text evidence="2">The sequence shown here is derived from an EMBL/GenBank/DDBJ whole genome shotgun (WGS) entry which is preliminary data.</text>
</comment>
<name>A0A6A4YZ29_APHAT</name>
<dbReference type="InterPro" id="IPR054465">
    <property type="entry name" value="Integrase_p58-like_C"/>
</dbReference>
<dbReference type="PANTHER" id="PTHR37984">
    <property type="entry name" value="PROTEIN CBG26694"/>
    <property type="match status" value="1"/>
</dbReference>
<dbReference type="PANTHER" id="PTHR37984:SF5">
    <property type="entry name" value="PROTEIN NYNRIN-LIKE"/>
    <property type="match status" value="1"/>
</dbReference>
<dbReference type="AlphaFoldDB" id="A0A6A4YZ29"/>
<dbReference type="Proteomes" id="UP000469452">
    <property type="component" value="Unassembled WGS sequence"/>
</dbReference>
<dbReference type="GO" id="GO:0003676">
    <property type="term" value="F:nucleic acid binding"/>
    <property type="evidence" value="ECO:0007669"/>
    <property type="project" value="InterPro"/>
</dbReference>
<gene>
    <name evidence="2" type="ORF">AaE_015743</name>
</gene>
<dbReference type="EMBL" id="VJMI01021027">
    <property type="protein sequence ID" value="KAF0702738.1"/>
    <property type="molecule type" value="Genomic_DNA"/>
</dbReference>
<evidence type="ECO:0000259" key="1">
    <source>
        <dbReference type="Pfam" id="PF22938"/>
    </source>
</evidence>
<dbReference type="Gene3D" id="3.30.420.10">
    <property type="entry name" value="Ribonuclease H-like superfamily/Ribonuclease H"/>
    <property type="match status" value="1"/>
</dbReference>
<proteinExistence type="predicted"/>
<protein>
    <recommendedName>
        <fullName evidence="1">Integrase p58-like C-terminal domain-containing protein</fullName>
    </recommendedName>
</protein>
<organism evidence="2 3">
    <name type="scientific">Aphanomyces astaci</name>
    <name type="common">Crayfish plague agent</name>
    <dbReference type="NCBI Taxonomy" id="112090"/>
    <lineage>
        <taxon>Eukaryota</taxon>
        <taxon>Sar</taxon>
        <taxon>Stramenopiles</taxon>
        <taxon>Oomycota</taxon>
        <taxon>Saprolegniomycetes</taxon>
        <taxon>Saprolegniales</taxon>
        <taxon>Verrucalvaceae</taxon>
        <taxon>Aphanomyces</taxon>
    </lineage>
</organism>
<dbReference type="InterPro" id="IPR036397">
    <property type="entry name" value="RNaseH_sf"/>
</dbReference>
<sequence length="311" mass="36586">MLKMYVNAAHTDWDTYLPRLLWAYRTAHQETLGDTPFFCMYGRDPIQPLHLAFVNQEPLWRSDELPQWRRKQSAWFMATRKLVEAQLLRGQNRDAAAKDGQRKVDYQPSDSVWVYQYFHKTRNPEDLRVNKFAYHWHGPYRIFAKQGDNTYRIYLPTHPDRVVPINVDRLKLFRGHWTRPFNDEIPEGYADPSEPSATQQATDDTILDEALLPTDSLIERIDFTDGDVAYSNASTPVLAIIDKRNEPPREVEYLVQHADGKSYWTPRSKLGDYTSFVTEYEDRRRRLNDLPVLRRSPRVSAMDSEAVVQEY</sequence>
<reference evidence="2 3" key="1">
    <citation type="submission" date="2019-06" db="EMBL/GenBank/DDBJ databases">
        <title>Genomics analysis of Aphanomyces spp. identifies a new class of oomycete effector associated with host adaptation.</title>
        <authorList>
            <person name="Gaulin E."/>
        </authorList>
    </citation>
    <scope>NUCLEOTIDE SEQUENCE [LARGE SCALE GENOMIC DNA]</scope>
    <source>
        <strain evidence="2 3">E</strain>
    </source>
</reference>